<dbReference type="AlphaFoldDB" id="A0A1H0RS77"/>
<keyword evidence="4" id="KW-0732">Signal</keyword>
<dbReference type="PANTHER" id="PTHR24171">
    <property type="entry name" value="ANKYRIN REPEAT DOMAIN-CONTAINING PROTEIN 39-RELATED"/>
    <property type="match status" value="1"/>
</dbReference>
<keyword evidence="6" id="KW-1185">Reference proteome</keyword>
<organism evidence="5 6">
    <name type="scientific">Paracidovorax cattleyae</name>
    <dbReference type="NCBI Taxonomy" id="80868"/>
    <lineage>
        <taxon>Bacteria</taxon>
        <taxon>Pseudomonadati</taxon>
        <taxon>Pseudomonadota</taxon>
        <taxon>Betaproteobacteria</taxon>
        <taxon>Burkholderiales</taxon>
        <taxon>Comamonadaceae</taxon>
        <taxon>Paracidovorax</taxon>
    </lineage>
</organism>
<protein>
    <submittedName>
        <fullName evidence="5">Uncharacterized protein</fullName>
    </submittedName>
</protein>
<feature type="signal peptide" evidence="4">
    <location>
        <begin position="1"/>
        <end position="30"/>
    </location>
</feature>
<dbReference type="GO" id="GO:0004842">
    <property type="term" value="F:ubiquitin-protein transferase activity"/>
    <property type="evidence" value="ECO:0007669"/>
    <property type="project" value="TreeGrafter"/>
</dbReference>
<dbReference type="PROSITE" id="PS50297">
    <property type="entry name" value="ANK_REP_REGION"/>
    <property type="match status" value="2"/>
</dbReference>
<accession>A0A1H0RS77</accession>
<keyword evidence="1" id="KW-0677">Repeat</keyword>
<proteinExistence type="predicted"/>
<sequence length="231" mass="24873">MTQLRHLSRRLFVSAAALAGASLCAACAHAGAYDDFFTAIVRDQGDDITALVRRGFDPNTRNPKGDVGLTLALQQGSMKAFDALMAAPGIKVETRNSKDESPLMIACLRGQVAAVRALIAKDGDVNKTGWTPLHYAASGTTDQQLEITRLLIDQSAYIDAESPNGTTPLMMAVSYGRADVARFLVEQGADPTIKNQLGLTAADFARRAARQDMADLVAQALQRRQPNRGKW</sequence>
<evidence type="ECO:0000256" key="1">
    <source>
        <dbReference type="ARBA" id="ARBA00022737"/>
    </source>
</evidence>
<dbReference type="PANTHER" id="PTHR24171:SF8">
    <property type="entry name" value="BRCA1-ASSOCIATED RING DOMAIN PROTEIN 1"/>
    <property type="match status" value="1"/>
</dbReference>
<reference evidence="6" key="1">
    <citation type="submission" date="2016-10" db="EMBL/GenBank/DDBJ databases">
        <authorList>
            <person name="Varghese N."/>
            <person name="Submissions S."/>
        </authorList>
    </citation>
    <scope>NUCLEOTIDE SEQUENCE [LARGE SCALE GENOMIC DNA]</scope>
    <source>
        <strain evidence="6">DSM 17101</strain>
    </source>
</reference>
<dbReference type="Proteomes" id="UP000199317">
    <property type="component" value="Unassembled WGS sequence"/>
</dbReference>
<dbReference type="RefSeq" id="WP_092834420.1">
    <property type="nucleotide sequence ID" value="NZ_CP028290.1"/>
</dbReference>
<evidence type="ECO:0000256" key="4">
    <source>
        <dbReference type="SAM" id="SignalP"/>
    </source>
</evidence>
<dbReference type="InterPro" id="IPR006311">
    <property type="entry name" value="TAT_signal"/>
</dbReference>
<dbReference type="OrthoDB" id="198309at2"/>
<dbReference type="InterPro" id="IPR036770">
    <property type="entry name" value="Ankyrin_rpt-contain_sf"/>
</dbReference>
<dbReference type="PROSITE" id="PS50088">
    <property type="entry name" value="ANK_REPEAT"/>
    <property type="match status" value="2"/>
</dbReference>
<dbReference type="SUPFAM" id="SSF48403">
    <property type="entry name" value="Ankyrin repeat"/>
    <property type="match status" value="1"/>
</dbReference>
<dbReference type="GO" id="GO:0085020">
    <property type="term" value="P:protein K6-linked ubiquitination"/>
    <property type="evidence" value="ECO:0007669"/>
    <property type="project" value="TreeGrafter"/>
</dbReference>
<name>A0A1H0RS77_9BURK</name>
<dbReference type="InterPro" id="IPR002110">
    <property type="entry name" value="Ankyrin_rpt"/>
</dbReference>
<evidence type="ECO:0000313" key="6">
    <source>
        <dbReference type="Proteomes" id="UP000199317"/>
    </source>
</evidence>
<gene>
    <name evidence="5" type="ORF">SAMN04489708_110193</name>
</gene>
<feature type="chain" id="PRO_5011484509" evidence="4">
    <location>
        <begin position="31"/>
        <end position="231"/>
    </location>
</feature>
<dbReference type="PROSITE" id="PS51318">
    <property type="entry name" value="TAT"/>
    <property type="match status" value="1"/>
</dbReference>
<feature type="repeat" description="ANK" evidence="3">
    <location>
        <begin position="128"/>
        <end position="163"/>
    </location>
</feature>
<evidence type="ECO:0000256" key="2">
    <source>
        <dbReference type="ARBA" id="ARBA00023043"/>
    </source>
</evidence>
<evidence type="ECO:0000256" key="3">
    <source>
        <dbReference type="PROSITE-ProRule" id="PRU00023"/>
    </source>
</evidence>
<dbReference type="Gene3D" id="1.25.40.20">
    <property type="entry name" value="Ankyrin repeat-containing domain"/>
    <property type="match status" value="1"/>
</dbReference>
<dbReference type="EMBL" id="FNJL01000010">
    <property type="protein sequence ID" value="SDP31828.1"/>
    <property type="molecule type" value="Genomic_DNA"/>
</dbReference>
<dbReference type="Pfam" id="PF12796">
    <property type="entry name" value="Ank_2"/>
    <property type="match status" value="1"/>
</dbReference>
<keyword evidence="2 3" id="KW-0040">ANK repeat</keyword>
<dbReference type="SMART" id="SM00248">
    <property type="entry name" value="ANK"/>
    <property type="match status" value="3"/>
</dbReference>
<evidence type="ECO:0000313" key="5">
    <source>
        <dbReference type="EMBL" id="SDP31828.1"/>
    </source>
</evidence>
<feature type="repeat" description="ANK" evidence="3">
    <location>
        <begin position="164"/>
        <end position="196"/>
    </location>
</feature>